<evidence type="ECO:0000313" key="2">
    <source>
        <dbReference type="EMBL" id="SDR69687.1"/>
    </source>
</evidence>
<keyword evidence="1" id="KW-1133">Transmembrane helix</keyword>
<dbReference type="Proteomes" id="UP000199480">
    <property type="component" value="Chromosome I"/>
</dbReference>
<feature type="transmembrane region" description="Helical" evidence="1">
    <location>
        <begin position="6"/>
        <end position="27"/>
    </location>
</feature>
<keyword evidence="1" id="KW-0472">Membrane</keyword>
<keyword evidence="1" id="KW-0812">Transmembrane</keyword>
<reference evidence="3" key="1">
    <citation type="submission" date="2016-10" db="EMBL/GenBank/DDBJ databases">
        <authorList>
            <person name="Varghese N."/>
            <person name="Submissions S."/>
        </authorList>
    </citation>
    <scope>NUCLEOTIDE SEQUENCE [LARGE SCALE GENOMIC DNA]</scope>
    <source>
        <strain evidence="3">DSM 22620</strain>
    </source>
</reference>
<dbReference type="EMBL" id="LT629759">
    <property type="protein sequence ID" value="SDR69687.1"/>
    <property type="molecule type" value="Genomic_DNA"/>
</dbReference>
<accession>A0A1H1L5J4</accession>
<evidence type="ECO:0000256" key="1">
    <source>
        <dbReference type="SAM" id="Phobius"/>
    </source>
</evidence>
<name>A0A1H1L5J4_9ACTN</name>
<protein>
    <submittedName>
        <fullName evidence="2">Uncharacterized protein</fullName>
    </submittedName>
</protein>
<sequence>MVFDLEPWIAQLLVSVLTIVATITIAIRNNQRSDEGKNEQMLDKIGDLKAAVLLGNQDSAATRKEVSELKTDIKAHSIQLTQQAVRLENVEATAREALSATKELQHRLDIMQEPDERIGLND</sequence>
<dbReference type="AlphaFoldDB" id="A0A1H1L5J4"/>
<gene>
    <name evidence="2" type="ORF">SAMN04489857_0702</name>
</gene>
<proteinExistence type="predicted"/>
<evidence type="ECO:0000313" key="3">
    <source>
        <dbReference type="Proteomes" id="UP000199480"/>
    </source>
</evidence>
<organism evidence="2 3">
    <name type="scientific">Parafannyhessea umbonata</name>
    <dbReference type="NCBI Taxonomy" id="604330"/>
    <lineage>
        <taxon>Bacteria</taxon>
        <taxon>Bacillati</taxon>
        <taxon>Actinomycetota</taxon>
        <taxon>Coriobacteriia</taxon>
        <taxon>Coriobacteriales</taxon>
        <taxon>Atopobiaceae</taxon>
        <taxon>Parafannyhessea</taxon>
    </lineage>
</organism>